<proteinExistence type="predicted"/>
<feature type="signal peptide" evidence="1">
    <location>
        <begin position="1"/>
        <end position="23"/>
    </location>
</feature>
<evidence type="ECO:0000256" key="1">
    <source>
        <dbReference type="SAM" id="SignalP"/>
    </source>
</evidence>
<dbReference type="EMBL" id="JAQNDO010000001">
    <property type="protein sequence ID" value="MDC0743578.1"/>
    <property type="molecule type" value="Genomic_DNA"/>
</dbReference>
<accession>A0ABT5EP13</accession>
<evidence type="ECO:0000313" key="3">
    <source>
        <dbReference type="Proteomes" id="UP001221411"/>
    </source>
</evidence>
<evidence type="ECO:0000313" key="2">
    <source>
        <dbReference type="EMBL" id="MDC0743578.1"/>
    </source>
</evidence>
<reference evidence="2 3" key="1">
    <citation type="submission" date="2022-11" db="EMBL/GenBank/DDBJ databases">
        <title>Minimal conservation of predation-associated metabolite biosynthetic gene clusters underscores biosynthetic potential of Myxococcota including descriptions for ten novel species: Archangium lansinium sp. nov., Myxococcus landrumus sp. nov., Nannocystis bai.</title>
        <authorList>
            <person name="Ahearne A."/>
            <person name="Stevens C."/>
            <person name="Dowd S."/>
        </authorList>
    </citation>
    <scope>NUCLEOTIDE SEQUENCE [LARGE SCALE GENOMIC DNA]</scope>
    <source>
        <strain evidence="2 3">RJM3</strain>
    </source>
</reference>
<organism evidence="2 3">
    <name type="scientific">Polyangium mundeleinium</name>
    <dbReference type="NCBI Taxonomy" id="2995306"/>
    <lineage>
        <taxon>Bacteria</taxon>
        <taxon>Pseudomonadati</taxon>
        <taxon>Myxococcota</taxon>
        <taxon>Polyangia</taxon>
        <taxon>Polyangiales</taxon>
        <taxon>Polyangiaceae</taxon>
        <taxon>Polyangium</taxon>
    </lineage>
</organism>
<protein>
    <recommendedName>
        <fullName evidence="4">Lipoprotein</fullName>
    </recommendedName>
</protein>
<dbReference type="RefSeq" id="WP_271919252.1">
    <property type="nucleotide sequence ID" value="NZ_JAQNDO010000001.1"/>
</dbReference>
<keyword evidence="1" id="KW-0732">Signal</keyword>
<evidence type="ECO:0008006" key="4">
    <source>
        <dbReference type="Google" id="ProtNLM"/>
    </source>
</evidence>
<gene>
    <name evidence="2" type="ORF">POL67_19785</name>
</gene>
<dbReference type="Proteomes" id="UP001221411">
    <property type="component" value="Unassembled WGS sequence"/>
</dbReference>
<name>A0ABT5EP13_9BACT</name>
<comment type="caution">
    <text evidence="2">The sequence shown here is derived from an EMBL/GenBank/DDBJ whole genome shotgun (WGS) entry which is preliminary data.</text>
</comment>
<sequence>MHIAHFFCASLCLLAAACGSVVVDPAPEAQPKAVQLFVADGNGCVTQPSLDTAAEVITPGDDGEAIAVTDISVTVLCTDAGGQYMLAREIDGFRYFWLGGHGCQLAPGLASATGLVYGVVRYRMTAGIAEIPSDQCVSWPGDPEGVQTDASTSAIALFEQLDEAKAFAASLK</sequence>
<keyword evidence="3" id="KW-1185">Reference proteome</keyword>
<feature type="chain" id="PRO_5047373033" description="Lipoprotein" evidence="1">
    <location>
        <begin position="24"/>
        <end position="172"/>
    </location>
</feature>